<protein>
    <submittedName>
        <fullName evidence="2">Uncharacterized protein</fullName>
    </submittedName>
</protein>
<dbReference type="EMBL" id="CAJNYD010002585">
    <property type="protein sequence ID" value="CAF3432181.1"/>
    <property type="molecule type" value="Genomic_DNA"/>
</dbReference>
<dbReference type="SUPFAM" id="SSF51197">
    <property type="entry name" value="Clavaminate synthase-like"/>
    <property type="match status" value="1"/>
</dbReference>
<proteinExistence type="predicted"/>
<evidence type="ECO:0000313" key="2">
    <source>
        <dbReference type="EMBL" id="CAF3432181.1"/>
    </source>
</evidence>
<dbReference type="Proteomes" id="UP000663833">
    <property type="component" value="Unassembled WGS sequence"/>
</dbReference>
<dbReference type="Pfam" id="PF05721">
    <property type="entry name" value="PhyH"/>
    <property type="match status" value="1"/>
</dbReference>
<dbReference type="Gene3D" id="2.60.120.620">
    <property type="entry name" value="q2cbj1_9rhob like domain"/>
    <property type="match status" value="1"/>
</dbReference>
<evidence type="ECO:0000256" key="1">
    <source>
        <dbReference type="SAM" id="SignalP"/>
    </source>
</evidence>
<comment type="caution">
    <text evidence="2">The sequence shown here is derived from an EMBL/GenBank/DDBJ whole genome shotgun (WGS) entry which is preliminary data.</text>
</comment>
<dbReference type="PANTHER" id="PTHR31630">
    <property type="entry name" value="PHYTANOYL-COA DIOXYGENASE-RELATED-RELATED"/>
    <property type="match status" value="1"/>
</dbReference>
<evidence type="ECO:0000313" key="3">
    <source>
        <dbReference type="Proteomes" id="UP000663833"/>
    </source>
</evidence>
<dbReference type="AlphaFoldDB" id="A0A818CGM3"/>
<dbReference type="InterPro" id="IPR008775">
    <property type="entry name" value="Phytyl_CoA_dOase-like"/>
</dbReference>
<organism evidence="2 3">
    <name type="scientific">Rotaria socialis</name>
    <dbReference type="NCBI Taxonomy" id="392032"/>
    <lineage>
        <taxon>Eukaryota</taxon>
        <taxon>Metazoa</taxon>
        <taxon>Spiralia</taxon>
        <taxon>Gnathifera</taxon>
        <taxon>Rotifera</taxon>
        <taxon>Eurotatoria</taxon>
        <taxon>Bdelloidea</taxon>
        <taxon>Philodinida</taxon>
        <taxon>Philodinidae</taxon>
        <taxon>Rotaria</taxon>
    </lineage>
</organism>
<keyword evidence="1" id="KW-0732">Signal</keyword>
<accession>A0A818CGM3</accession>
<feature type="chain" id="PRO_5033003104" evidence="1">
    <location>
        <begin position="21"/>
        <end position="473"/>
    </location>
</feature>
<reference evidence="2" key="1">
    <citation type="submission" date="2021-02" db="EMBL/GenBank/DDBJ databases">
        <authorList>
            <person name="Nowell W R."/>
        </authorList>
    </citation>
    <scope>NUCLEOTIDE SEQUENCE</scope>
</reference>
<dbReference type="PANTHER" id="PTHR31630:SF6">
    <property type="entry name" value="PHYTANOYL-COA DIOXYGENASE-RELATED"/>
    <property type="match status" value="1"/>
</dbReference>
<gene>
    <name evidence="2" type="ORF">LUA448_LOCUS20441</name>
</gene>
<feature type="signal peptide" evidence="1">
    <location>
        <begin position="1"/>
        <end position="20"/>
    </location>
</feature>
<sequence>MNRSLFLLTILFIQLQNVLCHIQTKFYTGELSQAGVQIMGRFRHGLDSSKIVAVIPLIEHGPNIFIGAGHTAAKGYLVDWFVDTIYFQFKVPAPFFENTFAISQRPYRQDEILAFFEKHGIVVVANVLTEQECQRSVDDVWRHLQELFNPDIDRDKPETWDSKWPSFSHMGILGNTRWLCPQACDNRQNVKIYQVFRTLFDDHELITNVARAGLMRPTKDIYFPSLGKTEDRENWKTMSNWLHLDMNPLTGRTTTYGFEYTAESHFQPSDDPLSAQNKSTNNGMRVRKLQAILALVDCREQDGGFHTVPGFQHYIATWTKSNPKVCLRSNQSSDPTTTQIPWDDPIREHIQCMPIRKGSLLVWDSRLPHGNYPNSSNQMRIIQYLHMAPIADEALRPFPLLKEDLPETFQLTELGEKLYGFKSWESDLAQHRFQEQKNPEILCQVNYERFERAIMKDRCDTEKNTSPVVEPTS</sequence>
<name>A0A818CGM3_9BILA</name>